<dbReference type="AlphaFoldDB" id="A0A1H9WPY1"/>
<dbReference type="CDD" id="cd04301">
    <property type="entry name" value="NAT_SF"/>
    <property type="match status" value="1"/>
</dbReference>
<dbReference type="SUPFAM" id="SSF55729">
    <property type="entry name" value="Acyl-CoA N-acyltransferases (Nat)"/>
    <property type="match status" value="1"/>
</dbReference>
<reference evidence="3" key="1">
    <citation type="submission" date="2016-10" db="EMBL/GenBank/DDBJ databases">
        <authorList>
            <person name="de Groot N.N."/>
        </authorList>
    </citation>
    <scope>NUCLEOTIDE SEQUENCE [LARGE SCALE GENOMIC DNA]</scope>
    <source>
        <strain evidence="3">10nlg</strain>
    </source>
</reference>
<protein>
    <submittedName>
        <fullName evidence="2">Acetyltransferase (GNAT) family protein</fullName>
    </submittedName>
</protein>
<keyword evidence="3" id="KW-1185">Reference proteome</keyword>
<dbReference type="PROSITE" id="PS51186">
    <property type="entry name" value="GNAT"/>
    <property type="match status" value="1"/>
</dbReference>
<dbReference type="Pfam" id="PF00583">
    <property type="entry name" value="Acetyltransf_1"/>
    <property type="match status" value="1"/>
</dbReference>
<proteinExistence type="predicted"/>
<dbReference type="GO" id="GO:0016747">
    <property type="term" value="F:acyltransferase activity, transferring groups other than amino-acyl groups"/>
    <property type="evidence" value="ECO:0007669"/>
    <property type="project" value="InterPro"/>
</dbReference>
<evidence type="ECO:0000313" key="3">
    <source>
        <dbReference type="Proteomes" id="UP000199318"/>
    </source>
</evidence>
<comment type="caution">
    <text evidence="2">The sequence shown here is derived from an EMBL/GenBank/DDBJ whole genome shotgun (WGS) entry which is preliminary data.</text>
</comment>
<dbReference type="InterPro" id="IPR016181">
    <property type="entry name" value="Acyl_CoA_acyltransferase"/>
</dbReference>
<organism evidence="2 3">
    <name type="scientific">Salisediminibacterium halotolerans</name>
    <dbReference type="NCBI Taxonomy" id="517425"/>
    <lineage>
        <taxon>Bacteria</taxon>
        <taxon>Bacillati</taxon>
        <taxon>Bacillota</taxon>
        <taxon>Bacilli</taxon>
        <taxon>Bacillales</taxon>
        <taxon>Bacillaceae</taxon>
        <taxon>Salisediminibacterium</taxon>
    </lineage>
</organism>
<dbReference type="Gene3D" id="3.40.630.30">
    <property type="match status" value="1"/>
</dbReference>
<name>A0A1H9WPY1_9BACI</name>
<evidence type="ECO:0000313" key="2">
    <source>
        <dbReference type="EMBL" id="SES35982.1"/>
    </source>
</evidence>
<dbReference type="Proteomes" id="UP000199318">
    <property type="component" value="Unassembled WGS sequence"/>
</dbReference>
<dbReference type="InterPro" id="IPR000182">
    <property type="entry name" value="GNAT_dom"/>
</dbReference>
<feature type="domain" description="N-acetyltransferase" evidence="1">
    <location>
        <begin position="4"/>
        <end position="202"/>
    </location>
</feature>
<accession>A0A1H9WPY1</accession>
<evidence type="ECO:0000259" key="1">
    <source>
        <dbReference type="PROSITE" id="PS51186"/>
    </source>
</evidence>
<gene>
    <name evidence="2" type="ORF">SAMN05444126_14212</name>
</gene>
<sequence length="207" mass="23261">MTDITVRPYKIEDFDALLEIQKEAFPPPFPEDLLWNRAQIAAHTEAFPAGAMIAEVDGEAAGSATSLIIRYNGKKHTWDDVADEGYIRGSHKPGGDTLYGIDLCVRPKFRGTGVAKALYEARKQLVKSHGLKRYIAGSRIPGYHKYADELTAEEYVEKVKNGELNDEVLTFMLLQGLEIKHVLADYLDDEESCHYGVIVEWQNPEFS</sequence>
<dbReference type="OrthoDB" id="9811121at2"/>
<dbReference type="STRING" id="1464123.SAMN05444126_14212"/>
<dbReference type="RefSeq" id="WP_093075147.1">
    <property type="nucleotide sequence ID" value="NZ_FOGV01000042.1"/>
</dbReference>
<dbReference type="EMBL" id="FOGV01000042">
    <property type="protein sequence ID" value="SES35982.1"/>
    <property type="molecule type" value="Genomic_DNA"/>
</dbReference>